<keyword evidence="2" id="KW-1185">Reference proteome</keyword>
<comment type="caution">
    <text evidence="1">The sequence shown here is derived from an EMBL/GenBank/DDBJ whole genome shotgun (WGS) entry which is preliminary data.</text>
</comment>
<proteinExistence type="predicted"/>
<organism evidence="1 2">
    <name type="scientific">Entomophthora muscae</name>
    <dbReference type="NCBI Taxonomy" id="34485"/>
    <lineage>
        <taxon>Eukaryota</taxon>
        <taxon>Fungi</taxon>
        <taxon>Fungi incertae sedis</taxon>
        <taxon>Zoopagomycota</taxon>
        <taxon>Entomophthoromycotina</taxon>
        <taxon>Entomophthoromycetes</taxon>
        <taxon>Entomophthorales</taxon>
        <taxon>Entomophthoraceae</taxon>
        <taxon>Entomophthora</taxon>
    </lineage>
</organism>
<reference evidence="1" key="1">
    <citation type="submission" date="2022-04" db="EMBL/GenBank/DDBJ databases">
        <title>Genome of the entomopathogenic fungus Entomophthora muscae.</title>
        <authorList>
            <person name="Elya C."/>
            <person name="Lovett B.R."/>
            <person name="Lee E."/>
            <person name="Macias A.M."/>
            <person name="Hajek A.E."/>
            <person name="De Bivort B.L."/>
            <person name="Kasson M.T."/>
            <person name="De Fine Licht H.H."/>
            <person name="Stajich J.E."/>
        </authorList>
    </citation>
    <scope>NUCLEOTIDE SEQUENCE</scope>
    <source>
        <strain evidence="1">Berkeley</strain>
    </source>
</reference>
<gene>
    <name evidence="1" type="ORF">DSO57_1016081</name>
</gene>
<evidence type="ECO:0000313" key="1">
    <source>
        <dbReference type="EMBL" id="KAJ9058086.1"/>
    </source>
</evidence>
<sequence>MSDSVSLIVAVVILFLVFRWVLGSNATSATSGANSRGGATNHRRRNVTPDMVETVKNMFPDVPTAAIQADLAITGSVEITCNKILTNGSLPMPSHIMPRASLQSLDTAAPTSESSSTIPTNNDGLTRRNVSSNAPPSQPNLLERYQVDPASSSTVSAEEPAKVWSQDADSRQQSLLERKKFAIQEARRKFLEKQSKASQPAEGTSS</sequence>
<name>A0ACC2S7G1_9FUNG</name>
<dbReference type="Proteomes" id="UP001165960">
    <property type="component" value="Unassembled WGS sequence"/>
</dbReference>
<dbReference type="EMBL" id="QTSX02005744">
    <property type="protein sequence ID" value="KAJ9058086.1"/>
    <property type="molecule type" value="Genomic_DNA"/>
</dbReference>
<evidence type="ECO:0000313" key="2">
    <source>
        <dbReference type="Proteomes" id="UP001165960"/>
    </source>
</evidence>
<accession>A0ACC2S7G1</accession>
<protein>
    <submittedName>
        <fullName evidence="1">Uncharacterized protein</fullName>
    </submittedName>
</protein>